<accession>A0A9X2GEL1</accession>
<gene>
    <name evidence="9" type="ORF">HD597_003230</name>
</gene>
<protein>
    <submittedName>
        <fullName evidence="9">Multiple sugar transport system permease protein/raffinose/stachyose/melibiose transport system permease protein</fullName>
    </submittedName>
</protein>
<keyword evidence="3" id="KW-1003">Cell membrane</keyword>
<evidence type="ECO:0000256" key="5">
    <source>
        <dbReference type="ARBA" id="ARBA00022989"/>
    </source>
</evidence>
<keyword evidence="4 7" id="KW-0812">Transmembrane</keyword>
<feature type="transmembrane region" description="Helical" evidence="7">
    <location>
        <begin position="259"/>
        <end position="283"/>
    </location>
</feature>
<name>A0A9X2GEL1_9ACTN</name>
<evidence type="ECO:0000313" key="9">
    <source>
        <dbReference type="EMBL" id="MCP2356210.1"/>
    </source>
</evidence>
<dbReference type="PANTHER" id="PTHR30193:SF37">
    <property type="entry name" value="INNER MEMBRANE ABC TRANSPORTER PERMEASE PROTEIN YCJO"/>
    <property type="match status" value="1"/>
</dbReference>
<dbReference type="SUPFAM" id="SSF161098">
    <property type="entry name" value="MetI-like"/>
    <property type="match status" value="1"/>
</dbReference>
<dbReference type="RefSeq" id="WP_253742971.1">
    <property type="nucleotide sequence ID" value="NZ_BAABKA010000001.1"/>
</dbReference>
<evidence type="ECO:0000259" key="8">
    <source>
        <dbReference type="PROSITE" id="PS50928"/>
    </source>
</evidence>
<dbReference type="InterPro" id="IPR035906">
    <property type="entry name" value="MetI-like_sf"/>
</dbReference>
<organism evidence="9 10">
    <name type="scientific">Nonomuraea thailandensis</name>
    <dbReference type="NCBI Taxonomy" id="1188745"/>
    <lineage>
        <taxon>Bacteria</taxon>
        <taxon>Bacillati</taxon>
        <taxon>Actinomycetota</taxon>
        <taxon>Actinomycetes</taxon>
        <taxon>Streptosporangiales</taxon>
        <taxon>Streptosporangiaceae</taxon>
        <taxon>Nonomuraea</taxon>
    </lineage>
</organism>
<keyword evidence="9" id="KW-0762">Sugar transport</keyword>
<proteinExistence type="inferred from homology"/>
<evidence type="ECO:0000256" key="1">
    <source>
        <dbReference type="ARBA" id="ARBA00004651"/>
    </source>
</evidence>
<keyword evidence="10" id="KW-1185">Reference proteome</keyword>
<feature type="transmembrane region" description="Helical" evidence="7">
    <location>
        <begin position="154"/>
        <end position="181"/>
    </location>
</feature>
<dbReference type="EMBL" id="JAMZEB010000002">
    <property type="protein sequence ID" value="MCP2356210.1"/>
    <property type="molecule type" value="Genomic_DNA"/>
</dbReference>
<feature type="domain" description="ABC transmembrane type-1" evidence="8">
    <location>
        <begin position="66"/>
        <end position="280"/>
    </location>
</feature>
<comment type="caution">
    <text evidence="9">The sequence shown here is derived from an EMBL/GenBank/DDBJ whole genome shotgun (WGS) entry which is preliminary data.</text>
</comment>
<dbReference type="PROSITE" id="PS50928">
    <property type="entry name" value="ABC_TM1"/>
    <property type="match status" value="1"/>
</dbReference>
<evidence type="ECO:0000256" key="3">
    <source>
        <dbReference type="ARBA" id="ARBA00022475"/>
    </source>
</evidence>
<evidence type="ECO:0000256" key="2">
    <source>
        <dbReference type="ARBA" id="ARBA00022448"/>
    </source>
</evidence>
<dbReference type="Gene3D" id="1.10.3720.10">
    <property type="entry name" value="MetI-like"/>
    <property type="match status" value="1"/>
</dbReference>
<dbReference type="PANTHER" id="PTHR30193">
    <property type="entry name" value="ABC TRANSPORTER PERMEASE PROTEIN"/>
    <property type="match status" value="1"/>
</dbReference>
<reference evidence="9" key="1">
    <citation type="submission" date="2022-06" db="EMBL/GenBank/DDBJ databases">
        <title>Sequencing the genomes of 1000 actinobacteria strains.</title>
        <authorList>
            <person name="Klenk H.-P."/>
        </authorList>
    </citation>
    <scope>NUCLEOTIDE SEQUENCE</scope>
    <source>
        <strain evidence="9">DSM 46694</strain>
    </source>
</reference>
<dbReference type="InterPro" id="IPR000515">
    <property type="entry name" value="MetI-like"/>
</dbReference>
<feature type="transmembrane region" description="Helical" evidence="7">
    <location>
        <begin position="202"/>
        <end position="224"/>
    </location>
</feature>
<dbReference type="Proteomes" id="UP001139648">
    <property type="component" value="Unassembled WGS sequence"/>
</dbReference>
<keyword evidence="2 7" id="KW-0813">Transport</keyword>
<dbReference type="GO" id="GO:0055085">
    <property type="term" value="P:transmembrane transport"/>
    <property type="evidence" value="ECO:0007669"/>
    <property type="project" value="InterPro"/>
</dbReference>
<comment type="similarity">
    <text evidence="7">Belongs to the binding-protein-dependent transport system permease family.</text>
</comment>
<evidence type="ECO:0000256" key="4">
    <source>
        <dbReference type="ARBA" id="ARBA00022692"/>
    </source>
</evidence>
<dbReference type="GO" id="GO:0005886">
    <property type="term" value="C:plasma membrane"/>
    <property type="evidence" value="ECO:0007669"/>
    <property type="project" value="UniProtKB-SubCell"/>
</dbReference>
<dbReference type="Pfam" id="PF00528">
    <property type="entry name" value="BPD_transp_1"/>
    <property type="match status" value="1"/>
</dbReference>
<feature type="transmembrane region" description="Helical" evidence="7">
    <location>
        <begin position="7"/>
        <end position="29"/>
    </location>
</feature>
<evidence type="ECO:0000256" key="7">
    <source>
        <dbReference type="RuleBase" id="RU363032"/>
    </source>
</evidence>
<keyword evidence="5 7" id="KW-1133">Transmembrane helix</keyword>
<keyword evidence="6 7" id="KW-0472">Membrane</keyword>
<dbReference type="CDD" id="cd06261">
    <property type="entry name" value="TM_PBP2"/>
    <property type="match status" value="1"/>
</dbReference>
<feature type="transmembrane region" description="Helical" evidence="7">
    <location>
        <begin position="70"/>
        <end position="91"/>
    </location>
</feature>
<dbReference type="AlphaFoldDB" id="A0A9X2GEL1"/>
<feature type="transmembrane region" description="Helical" evidence="7">
    <location>
        <begin position="103"/>
        <end position="123"/>
    </location>
</feature>
<dbReference type="InterPro" id="IPR051393">
    <property type="entry name" value="ABC_transporter_permease"/>
</dbReference>
<evidence type="ECO:0000256" key="6">
    <source>
        <dbReference type="ARBA" id="ARBA00023136"/>
    </source>
</evidence>
<sequence length="291" mass="32115">MTIRRTWWAWGFLAAPLLAYGITVVWPALYSFAHGFTDWQAVGGGEFVGLEQFRRMTADPSFLRALRNTLIWTVLAVVVPTVAGLALALALNRVTRFAKLIKSIFFLPLALSLVVVGQVWFWIYRPEDGLLNLVLGAVGLESWGHAWLSDPDTALWAVMAAWGWQQVALAMVIFLAGLTSVSRDLTEAAHMDGAGAWARLRAVVLPALRPSFVVVTSLSLINALKSFDIVYVMTGGGPFRQTETLAVLAYRVSFKTYDFGYGSAVSVVLFVVSVVIIGLFFAWNSWKDRHV</sequence>
<comment type="subcellular location">
    <subcellularLocation>
        <location evidence="1 7">Cell membrane</location>
        <topology evidence="1 7">Multi-pass membrane protein</topology>
    </subcellularLocation>
</comment>
<evidence type="ECO:0000313" key="10">
    <source>
        <dbReference type="Proteomes" id="UP001139648"/>
    </source>
</evidence>